<comment type="caution">
    <text evidence="5">The sequence shown here is derived from an EMBL/GenBank/DDBJ whole genome shotgun (WGS) entry which is preliminary data.</text>
</comment>
<keyword evidence="3" id="KW-0812">Transmembrane</keyword>
<proteinExistence type="predicted"/>
<sequence length="542" mass="61714">MAISWSFGLQLHGILLLLLDSAEAVRLKGNDFELMDERKIEAGKAKLDEFRMKAEKSDCWKKAVQGIETRCKNLGDVEQSYLAIDFTNCHLSKSGRKTYPCLKETQSIEECTGKMDDITYLAYTTFFTHTANICFYVKSELWQHKTENTISKLSKTTEDVASQLEDSAKKQLQVLQKQNISLENQRKIISQEMQLSETLRNSTLNARKAFEDMKQNAVEQRALFSETFDSVFKSMEKVRKLQSMLLGEFISLQSVAFYVAAMCTCYFLTSTPRTSGARLPLFIGLFVLIFLERLVTSWDDKQSIVLMVTGYKYQDYNKINCDILRELQHQIRDMKRWQEKINSLKAITNGESLQKSSTAQSIAHPSYSNHDLPCDFTDACSLIHILGNEINDDDDDDDEESDYSFVPSDSELESFSDESSDEEDHDKSKNQKTTPVAKTPVTRRRSKGTGCKGSSFLSRTNRNIEKPQDLSPTHRYNLRSRGNSPADFNGNSFPNNLPSLSKLQELMDNLQQGSGKRYTAVIRKPKKNNSDNTALFSSDEES</sequence>
<gene>
    <name evidence="5" type="ORF">P5673_029794</name>
</gene>
<dbReference type="EMBL" id="JARQWQ010000122">
    <property type="protein sequence ID" value="KAK2549672.1"/>
    <property type="molecule type" value="Genomic_DNA"/>
</dbReference>
<keyword evidence="1" id="KW-0175">Coiled coil</keyword>
<protein>
    <submittedName>
        <fullName evidence="5">Protein brambleberry</fullName>
    </submittedName>
</protein>
<keyword evidence="3" id="KW-1133">Transmembrane helix</keyword>
<dbReference type="Proteomes" id="UP001249851">
    <property type="component" value="Unassembled WGS sequence"/>
</dbReference>
<organism evidence="5 6">
    <name type="scientific">Acropora cervicornis</name>
    <name type="common">Staghorn coral</name>
    <dbReference type="NCBI Taxonomy" id="6130"/>
    <lineage>
        <taxon>Eukaryota</taxon>
        <taxon>Metazoa</taxon>
        <taxon>Cnidaria</taxon>
        <taxon>Anthozoa</taxon>
        <taxon>Hexacorallia</taxon>
        <taxon>Scleractinia</taxon>
        <taxon>Astrocoeniina</taxon>
        <taxon>Acroporidae</taxon>
        <taxon>Acropora</taxon>
    </lineage>
</organism>
<feature type="signal peptide" evidence="4">
    <location>
        <begin position="1"/>
        <end position="24"/>
    </location>
</feature>
<feature type="region of interest" description="Disordered" evidence="2">
    <location>
        <begin position="390"/>
        <end position="499"/>
    </location>
</feature>
<feature type="chain" id="PRO_5042097028" evidence="4">
    <location>
        <begin position="25"/>
        <end position="542"/>
    </location>
</feature>
<dbReference type="AlphaFoldDB" id="A0AAD9PV65"/>
<evidence type="ECO:0000256" key="4">
    <source>
        <dbReference type="SAM" id="SignalP"/>
    </source>
</evidence>
<name>A0AAD9PV65_ACRCE</name>
<feature type="compositionally biased region" description="Acidic residues" evidence="2">
    <location>
        <begin position="410"/>
        <end position="424"/>
    </location>
</feature>
<dbReference type="InterPro" id="IPR040346">
    <property type="entry name" value="GEX1/Brambleberry"/>
</dbReference>
<evidence type="ECO:0000256" key="1">
    <source>
        <dbReference type="SAM" id="Coils"/>
    </source>
</evidence>
<keyword evidence="3" id="KW-0472">Membrane</keyword>
<reference evidence="5" key="1">
    <citation type="journal article" date="2023" name="G3 (Bethesda)">
        <title>Whole genome assembly and annotation of the endangered Caribbean coral Acropora cervicornis.</title>
        <authorList>
            <person name="Selwyn J.D."/>
            <person name="Vollmer S.V."/>
        </authorList>
    </citation>
    <scope>NUCLEOTIDE SEQUENCE</scope>
    <source>
        <strain evidence="5">K2</strain>
    </source>
</reference>
<evidence type="ECO:0000256" key="3">
    <source>
        <dbReference type="SAM" id="Phobius"/>
    </source>
</evidence>
<feature type="transmembrane region" description="Helical" evidence="3">
    <location>
        <begin position="279"/>
        <end position="298"/>
    </location>
</feature>
<reference evidence="5" key="2">
    <citation type="journal article" date="2023" name="Science">
        <title>Genomic signatures of disease resistance in endangered staghorn corals.</title>
        <authorList>
            <person name="Vollmer S.V."/>
            <person name="Selwyn J.D."/>
            <person name="Despard B.A."/>
            <person name="Roesel C.L."/>
        </authorList>
    </citation>
    <scope>NUCLEOTIDE SEQUENCE</scope>
    <source>
        <strain evidence="5">K2</strain>
    </source>
</reference>
<feature type="compositionally biased region" description="Acidic residues" evidence="2">
    <location>
        <begin position="390"/>
        <end position="402"/>
    </location>
</feature>
<accession>A0AAD9PV65</accession>
<evidence type="ECO:0000256" key="2">
    <source>
        <dbReference type="SAM" id="MobiDB-lite"/>
    </source>
</evidence>
<dbReference type="PANTHER" id="PTHR33538:SF2">
    <property type="entry name" value="PROTEIN GAMETE EXPRESSED 1"/>
    <property type="match status" value="1"/>
</dbReference>
<feature type="coiled-coil region" evidence="1">
    <location>
        <begin position="165"/>
        <end position="192"/>
    </location>
</feature>
<keyword evidence="4" id="KW-0732">Signal</keyword>
<evidence type="ECO:0000313" key="5">
    <source>
        <dbReference type="EMBL" id="KAK2549672.1"/>
    </source>
</evidence>
<feature type="compositionally biased region" description="Polar residues" evidence="2">
    <location>
        <begin position="489"/>
        <end position="499"/>
    </location>
</feature>
<keyword evidence="6" id="KW-1185">Reference proteome</keyword>
<feature type="transmembrane region" description="Helical" evidence="3">
    <location>
        <begin position="244"/>
        <end position="267"/>
    </location>
</feature>
<feature type="region of interest" description="Disordered" evidence="2">
    <location>
        <begin position="512"/>
        <end position="542"/>
    </location>
</feature>
<evidence type="ECO:0000313" key="6">
    <source>
        <dbReference type="Proteomes" id="UP001249851"/>
    </source>
</evidence>
<dbReference type="PANTHER" id="PTHR33538">
    <property type="entry name" value="PROTEIN GAMETE EXPRESSED 1"/>
    <property type="match status" value="1"/>
</dbReference>